<keyword evidence="2" id="KW-1185">Reference proteome</keyword>
<sequence>MASSTFRILTKSGIFTLLLLAACTTPETVETVQESAYFPMEAGRFRLYDVIEERFTPNETPVRSLYQEKEQIIRLEQLADGSMQAVLSRSRRQNSSESWIDQETIVLEKWPDRLVLTEKNQKFIPLVFPIDASTIWNANRLNSRQETKNRYTDIGISNTINGLFFEKTIRVVQQDDSTAIDRTLRAARYALNVGLVEEEQTVLQYCQRTTDCIGQGIIESGSRRIRRLVASGQD</sequence>
<dbReference type="Proteomes" id="UP000295706">
    <property type="component" value="Unassembled WGS sequence"/>
</dbReference>
<accession>A0A4R4KHC2</accession>
<dbReference type="EMBL" id="SMJU01000005">
    <property type="protein sequence ID" value="TDB66041.1"/>
    <property type="molecule type" value="Genomic_DNA"/>
</dbReference>
<dbReference type="AlphaFoldDB" id="A0A4R4KHC2"/>
<comment type="caution">
    <text evidence="1">The sequence shown here is derived from an EMBL/GenBank/DDBJ whole genome shotgun (WGS) entry which is preliminary data.</text>
</comment>
<protein>
    <submittedName>
        <fullName evidence="1">Uncharacterized protein</fullName>
    </submittedName>
</protein>
<dbReference type="OrthoDB" id="1467525at2"/>
<proteinExistence type="predicted"/>
<dbReference type="PROSITE" id="PS51257">
    <property type="entry name" value="PROKAR_LIPOPROTEIN"/>
    <property type="match status" value="1"/>
</dbReference>
<organism evidence="1 2">
    <name type="scientific">Arundinibacter roseus</name>
    <dbReference type="NCBI Taxonomy" id="2070510"/>
    <lineage>
        <taxon>Bacteria</taxon>
        <taxon>Pseudomonadati</taxon>
        <taxon>Bacteroidota</taxon>
        <taxon>Cytophagia</taxon>
        <taxon>Cytophagales</taxon>
        <taxon>Spirosomataceae</taxon>
        <taxon>Arundinibacter</taxon>
    </lineage>
</organism>
<gene>
    <name evidence="1" type="ORF">EZE20_09785</name>
</gene>
<reference evidence="1 2" key="1">
    <citation type="submission" date="2019-02" db="EMBL/GenBank/DDBJ databases">
        <title>Arundinibacter roseus gen. nov., sp. nov., a new member of the family Cytophagaceae.</title>
        <authorList>
            <person name="Szuroczki S."/>
            <person name="Khayer B."/>
            <person name="Sproer C."/>
            <person name="Toumi M."/>
            <person name="Szabo A."/>
            <person name="Felfoldi T."/>
            <person name="Schumann P."/>
            <person name="Toth E."/>
        </authorList>
    </citation>
    <scope>NUCLEOTIDE SEQUENCE [LARGE SCALE GENOMIC DNA]</scope>
    <source>
        <strain evidence="1 2">DMA-k-7a</strain>
    </source>
</reference>
<evidence type="ECO:0000313" key="2">
    <source>
        <dbReference type="Proteomes" id="UP000295706"/>
    </source>
</evidence>
<name>A0A4R4KHC2_9BACT</name>
<evidence type="ECO:0000313" key="1">
    <source>
        <dbReference type="EMBL" id="TDB66041.1"/>
    </source>
</evidence>
<dbReference type="RefSeq" id="WP_132117010.1">
    <property type="nucleotide sequence ID" value="NZ_SMJU01000005.1"/>
</dbReference>